<organism evidence="6">
    <name type="scientific">Eucalyptus grandis</name>
    <name type="common">Flooded gum</name>
    <dbReference type="NCBI Taxonomy" id="71139"/>
    <lineage>
        <taxon>Eukaryota</taxon>
        <taxon>Viridiplantae</taxon>
        <taxon>Streptophyta</taxon>
        <taxon>Embryophyta</taxon>
        <taxon>Tracheophyta</taxon>
        <taxon>Spermatophyta</taxon>
        <taxon>Magnoliopsida</taxon>
        <taxon>eudicotyledons</taxon>
        <taxon>Gunneridae</taxon>
        <taxon>Pentapetalae</taxon>
        <taxon>rosids</taxon>
        <taxon>malvids</taxon>
        <taxon>Myrtales</taxon>
        <taxon>Myrtaceae</taxon>
        <taxon>Myrtoideae</taxon>
        <taxon>Eucalypteae</taxon>
        <taxon>Eucalyptus</taxon>
    </lineage>
</organism>
<proteinExistence type="inferred from homology"/>
<dbReference type="PANTHER" id="PTHR48048">
    <property type="entry name" value="GLYCOSYLTRANSFERASE"/>
    <property type="match status" value="1"/>
</dbReference>
<dbReference type="SUPFAM" id="SSF53756">
    <property type="entry name" value="UDP-Glycosyltransferase/glycogen phosphorylase"/>
    <property type="match status" value="1"/>
</dbReference>
<dbReference type="InterPro" id="IPR035595">
    <property type="entry name" value="UDP_glycos_trans_CS"/>
</dbReference>
<dbReference type="OrthoDB" id="5835829at2759"/>
<dbReference type="Gene3D" id="3.40.50.2000">
    <property type="entry name" value="Glycogen Phosphorylase B"/>
    <property type="match status" value="2"/>
</dbReference>
<keyword evidence="3 4" id="KW-0808">Transferase</keyword>
<evidence type="ECO:0000256" key="1">
    <source>
        <dbReference type="ARBA" id="ARBA00009995"/>
    </source>
</evidence>
<dbReference type="InParanoid" id="A0A059AGN3"/>
<evidence type="ECO:0000256" key="3">
    <source>
        <dbReference type="ARBA" id="ARBA00022679"/>
    </source>
</evidence>
<dbReference type="FunFam" id="3.40.50.2000:FF:000056">
    <property type="entry name" value="Glycosyltransferase"/>
    <property type="match status" value="1"/>
</dbReference>
<dbReference type="EMBL" id="KK198762">
    <property type="protein sequence ID" value="KCW52535.1"/>
    <property type="molecule type" value="Genomic_DNA"/>
</dbReference>
<dbReference type="eggNOG" id="KOG1192">
    <property type="taxonomic scope" value="Eukaryota"/>
</dbReference>
<evidence type="ECO:0000313" key="6">
    <source>
        <dbReference type="EMBL" id="KCW52535.1"/>
    </source>
</evidence>
<protein>
    <recommendedName>
        <fullName evidence="5">Glycosyltransferase</fullName>
        <ecNumber evidence="5">2.4.1.-</ecNumber>
    </recommendedName>
</protein>
<dbReference type="AlphaFoldDB" id="A0A059AGN3"/>
<keyword evidence="2 4" id="KW-0328">Glycosyltransferase</keyword>
<dbReference type="Gramene" id="KCW52535">
    <property type="protein sequence ID" value="KCW52535"/>
    <property type="gene ID" value="EUGRSUZ_J01922"/>
</dbReference>
<dbReference type="OMA" id="MPSNVGF"/>
<sequence length="471" mass="51629">MKKPELIFIPAPGVGHVISALEFAARLLGHDPRISITVLAIKAPFSSHLDAYTKSLVASQPRIALIDLPPVDPPPPELLRSVEHYVTVYIESYIPHVQRAVGEIQSSRSDSGSDRSVAGFVLDFFCTSMIDVADGFSLPSYIYLTSNAHFLDLMFHLPARHDQIGREARLSDPDLPLPNFANPVPVSVLPSAVLDGEAGGYAAYVKLARRFRDVRGIMVNTFMELERSALGSFSGGSWDGPAVYAVGPVIDPKGVPDPSLDRAHWEKIREWLDEQPPSSVVFLCFGSLGSFDADQVKEIASGIERSGHKFLWSLRPESSQSQLPVGFLERMRGRGIICGWTPQVEVLGHAAIGGFVSHCGWNSILESLWYGVPIVTWPIYAEQQLNAFTMVKELGLAVELRLDYKGQGIGGHLVPAEEIEKAVGRLMGDDAAETRKKVREMREAARNAVKEGGSSYDSIGRLIQDFINSIE</sequence>
<dbReference type="PANTHER" id="PTHR48048:SF94">
    <property type="entry name" value="GLYCOSYLTRANSFERASE"/>
    <property type="match status" value="1"/>
</dbReference>
<reference evidence="6" key="1">
    <citation type="submission" date="2013-07" db="EMBL/GenBank/DDBJ databases">
        <title>The genome of Eucalyptus grandis.</title>
        <authorList>
            <person name="Schmutz J."/>
            <person name="Hayes R."/>
            <person name="Myburg A."/>
            <person name="Tuskan G."/>
            <person name="Grattapaglia D."/>
            <person name="Rokhsar D.S."/>
        </authorList>
    </citation>
    <scope>NUCLEOTIDE SEQUENCE</scope>
    <source>
        <tissue evidence="6">Leaf extractions</tissue>
    </source>
</reference>
<accession>A0A059AGN3</accession>
<dbReference type="CDD" id="cd03784">
    <property type="entry name" value="GT1_Gtf-like"/>
    <property type="match status" value="1"/>
</dbReference>
<comment type="similarity">
    <text evidence="1 4">Belongs to the UDP-glycosyltransferase family.</text>
</comment>
<dbReference type="FunFam" id="3.40.50.2000:FF:000080">
    <property type="entry name" value="Glycosyltransferase"/>
    <property type="match status" value="1"/>
</dbReference>
<evidence type="ECO:0000256" key="5">
    <source>
        <dbReference type="RuleBase" id="RU362057"/>
    </source>
</evidence>
<dbReference type="InterPro" id="IPR002213">
    <property type="entry name" value="UDP_glucos_trans"/>
</dbReference>
<evidence type="ECO:0000256" key="2">
    <source>
        <dbReference type="ARBA" id="ARBA00022676"/>
    </source>
</evidence>
<dbReference type="PROSITE" id="PS00375">
    <property type="entry name" value="UDPGT"/>
    <property type="match status" value="1"/>
</dbReference>
<dbReference type="InterPro" id="IPR050481">
    <property type="entry name" value="UDP-glycosyltransf_plant"/>
</dbReference>
<evidence type="ECO:0000256" key="4">
    <source>
        <dbReference type="RuleBase" id="RU003718"/>
    </source>
</evidence>
<dbReference type="EC" id="2.4.1.-" evidence="5"/>
<name>A0A059AGN3_EUCGR</name>
<gene>
    <name evidence="6" type="ORF">EUGRSUZ_J01922</name>
</gene>
<dbReference type="GO" id="GO:0035251">
    <property type="term" value="F:UDP-glucosyltransferase activity"/>
    <property type="evidence" value="ECO:0007669"/>
    <property type="project" value="InterPro"/>
</dbReference>
<dbReference type="KEGG" id="egr:104422395"/>
<dbReference type="FunCoup" id="A0A059AGN3">
    <property type="interactions" value="927"/>
</dbReference>
<dbReference type="Pfam" id="PF00201">
    <property type="entry name" value="UDPGT"/>
    <property type="match status" value="1"/>
</dbReference>